<protein>
    <submittedName>
        <fullName evidence="1">Uncharacterized protein</fullName>
    </submittedName>
</protein>
<reference evidence="1" key="1">
    <citation type="submission" date="2021-02" db="EMBL/GenBank/DDBJ databases">
        <authorList>
            <consortium name="DOE Joint Genome Institute"/>
            <person name="Ahrendt S."/>
            <person name="Looney B.P."/>
            <person name="Miyauchi S."/>
            <person name="Morin E."/>
            <person name="Drula E."/>
            <person name="Courty P.E."/>
            <person name="Chicoki N."/>
            <person name="Fauchery L."/>
            <person name="Kohler A."/>
            <person name="Kuo A."/>
            <person name="Labutti K."/>
            <person name="Pangilinan J."/>
            <person name="Lipzen A."/>
            <person name="Riley R."/>
            <person name="Andreopoulos W."/>
            <person name="He G."/>
            <person name="Johnson J."/>
            <person name="Barry K.W."/>
            <person name="Grigoriev I.V."/>
            <person name="Nagy L."/>
            <person name="Hibbett D."/>
            <person name="Henrissat B."/>
            <person name="Matheny P.B."/>
            <person name="Labbe J."/>
            <person name="Martin F."/>
        </authorList>
    </citation>
    <scope>NUCLEOTIDE SEQUENCE</scope>
    <source>
        <strain evidence="1">EC-137</strain>
    </source>
</reference>
<evidence type="ECO:0000313" key="2">
    <source>
        <dbReference type="Proteomes" id="UP000814128"/>
    </source>
</evidence>
<dbReference type="Proteomes" id="UP000814128">
    <property type="component" value="Unassembled WGS sequence"/>
</dbReference>
<sequence length="367" mass="40151">MASLSSDPFDELLATPPEPRHSSQTASPSTHSPQSLNSPNGGADRTLRTRRSNSPYSFAPTSPSVDAAARFRSRMSTARDLNQFVSKIAHDLGLKDDELVALKRFSKLSDEERELWTAGQVIKIASSISVFQAPEVPYQIPARMEASLVLLMCCSAHLVPQAALEKAICVIILNPHAASYRDEGTLKLVIAALQRQPSSGFASIEDDGAKVSVVESRASIRLGQRLNQIKLEIYKSIGKPGDVVDELTVRDGASDVIALTSAILAICKKHVKVNPSIPLVARVAYLRTMFMKARGDDEKKTNADVKQYWQNVDSSLQALRKNKENDVKRITKYFARNLERDRKIYGSSDAAFGQLAPTAATVSDSEP</sequence>
<proteinExistence type="predicted"/>
<gene>
    <name evidence="1" type="ORF">K488DRAFT_74684</name>
</gene>
<comment type="caution">
    <text evidence="1">The sequence shown here is derived from an EMBL/GenBank/DDBJ whole genome shotgun (WGS) entry which is preliminary data.</text>
</comment>
<dbReference type="EMBL" id="MU273950">
    <property type="protein sequence ID" value="KAI0027255.1"/>
    <property type="molecule type" value="Genomic_DNA"/>
</dbReference>
<organism evidence="1 2">
    <name type="scientific">Vararia minispora EC-137</name>
    <dbReference type="NCBI Taxonomy" id="1314806"/>
    <lineage>
        <taxon>Eukaryota</taxon>
        <taxon>Fungi</taxon>
        <taxon>Dikarya</taxon>
        <taxon>Basidiomycota</taxon>
        <taxon>Agaricomycotina</taxon>
        <taxon>Agaricomycetes</taxon>
        <taxon>Russulales</taxon>
        <taxon>Lachnocladiaceae</taxon>
        <taxon>Vararia</taxon>
    </lineage>
</organism>
<name>A0ACB8Q6J4_9AGAM</name>
<reference evidence="1" key="2">
    <citation type="journal article" date="2022" name="New Phytol.">
        <title>Evolutionary transition to the ectomycorrhizal habit in the genomes of a hyperdiverse lineage of mushroom-forming fungi.</title>
        <authorList>
            <person name="Looney B."/>
            <person name="Miyauchi S."/>
            <person name="Morin E."/>
            <person name="Drula E."/>
            <person name="Courty P.E."/>
            <person name="Kohler A."/>
            <person name="Kuo A."/>
            <person name="LaButti K."/>
            <person name="Pangilinan J."/>
            <person name="Lipzen A."/>
            <person name="Riley R."/>
            <person name="Andreopoulos W."/>
            <person name="He G."/>
            <person name="Johnson J."/>
            <person name="Nolan M."/>
            <person name="Tritt A."/>
            <person name="Barry K.W."/>
            <person name="Grigoriev I.V."/>
            <person name="Nagy L.G."/>
            <person name="Hibbett D."/>
            <person name="Henrissat B."/>
            <person name="Matheny P.B."/>
            <person name="Labbe J."/>
            <person name="Martin F.M."/>
        </authorList>
    </citation>
    <scope>NUCLEOTIDE SEQUENCE</scope>
    <source>
        <strain evidence="1">EC-137</strain>
    </source>
</reference>
<accession>A0ACB8Q6J4</accession>
<keyword evidence="2" id="KW-1185">Reference proteome</keyword>
<evidence type="ECO:0000313" key="1">
    <source>
        <dbReference type="EMBL" id="KAI0027255.1"/>
    </source>
</evidence>